<dbReference type="Proteomes" id="UP000663845">
    <property type="component" value="Unassembled WGS sequence"/>
</dbReference>
<dbReference type="AlphaFoldDB" id="A0A815KA38"/>
<feature type="region of interest" description="Disordered" evidence="11">
    <location>
        <begin position="23"/>
        <end position="45"/>
    </location>
</feature>
<dbReference type="Gene3D" id="1.10.3380.30">
    <property type="match status" value="1"/>
</dbReference>
<evidence type="ECO:0000313" key="15">
    <source>
        <dbReference type="Proteomes" id="UP000663845"/>
    </source>
</evidence>
<dbReference type="GO" id="GO:0043138">
    <property type="term" value="F:3'-5' DNA helicase activity"/>
    <property type="evidence" value="ECO:0007669"/>
    <property type="project" value="UniProtKB-EC"/>
</dbReference>
<evidence type="ECO:0000256" key="10">
    <source>
        <dbReference type="SAM" id="Coils"/>
    </source>
</evidence>
<dbReference type="CDD" id="cd18026">
    <property type="entry name" value="DEXHc_POLQ-like"/>
    <property type="match status" value="1"/>
</dbReference>
<dbReference type="InterPro" id="IPR011545">
    <property type="entry name" value="DEAD/DEAH_box_helicase_dom"/>
</dbReference>
<evidence type="ECO:0000256" key="4">
    <source>
        <dbReference type="ARBA" id="ARBA00022801"/>
    </source>
</evidence>
<organism evidence="14 15">
    <name type="scientific">Adineta steineri</name>
    <dbReference type="NCBI Taxonomy" id="433720"/>
    <lineage>
        <taxon>Eukaryota</taxon>
        <taxon>Metazoa</taxon>
        <taxon>Spiralia</taxon>
        <taxon>Gnathifera</taxon>
        <taxon>Rotifera</taxon>
        <taxon>Eurotatoria</taxon>
        <taxon>Bdelloidea</taxon>
        <taxon>Adinetida</taxon>
        <taxon>Adinetidae</taxon>
        <taxon>Adineta</taxon>
    </lineage>
</organism>
<dbReference type="SUPFAM" id="SSF52540">
    <property type="entry name" value="P-loop containing nucleoside triphosphate hydrolases"/>
    <property type="match status" value="2"/>
</dbReference>
<name>A0A815KA38_9BILA</name>
<dbReference type="SMART" id="SM00490">
    <property type="entry name" value="HELICc"/>
    <property type="match status" value="2"/>
</dbReference>
<feature type="coiled-coil region" evidence="10">
    <location>
        <begin position="557"/>
        <end position="610"/>
    </location>
</feature>
<keyword evidence="5" id="KW-0347">Helicase</keyword>
<dbReference type="Pfam" id="PF00270">
    <property type="entry name" value="DEAD"/>
    <property type="match status" value="1"/>
</dbReference>
<dbReference type="CDD" id="cd18795">
    <property type="entry name" value="SF2_C_Ski2"/>
    <property type="match status" value="1"/>
</dbReference>
<reference evidence="14" key="1">
    <citation type="submission" date="2021-02" db="EMBL/GenBank/DDBJ databases">
        <authorList>
            <person name="Nowell W R."/>
        </authorList>
    </citation>
    <scope>NUCLEOTIDE SEQUENCE</scope>
</reference>
<dbReference type="EMBL" id="CAJNOG010000986">
    <property type="protein sequence ID" value="CAF1392941.1"/>
    <property type="molecule type" value="Genomic_DNA"/>
</dbReference>
<dbReference type="PANTHER" id="PTHR47961:SF12">
    <property type="entry name" value="HELICASE POLQ-LIKE"/>
    <property type="match status" value="1"/>
</dbReference>
<feature type="domain" description="Helicase ATP-binding" evidence="12">
    <location>
        <begin position="122"/>
        <end position="294"/>
    </location>
</feature>
<protein>
    <recommendedName>
        <fullName evidence="16">Helicase POLQ-like</fullName>
    </recommendedName>
</protein>
<evidence type="ECO:0000256" key="7">
    <source>
        <dbReference type="ARBA" id="ARBA00023204"/>
    </source>
</evidence>
<feature type="domain" description="Helicase C-terminal" evidence="13">
    <location>
        <begin position="367"/>
        <end position="530"/>
    </location>
</feature>
<dbReference type="SMART" id="SM00487">
    <property type="entry name" value="DEXDc"/>
    <property type="match status" value="1"/>
</dbReference>
<dbReference type="GO" id="GO:0005634">
    <property type="term" value="C:nucleus"/>
    <property type="evidence" value="ECO:0007669"/>
    <property type="project" value="UniProtKB-SubCell"/>
</dbReference>
<dbReference type="GO" id="GO:0005524">
    <property type="term" value="F:ATP binding"/>
    <property type="evidence" value="ECO:0007669"/>
    <property type="project" value="UniProtKB-KW"/>
</dbReference>
<evidence type="ECO:0000256" key="1">
    <source>
        <dbReference type="ARBA" id="ARBA00004123"/>
    </source>
</evidence>
<accession>A0A815KA38</accession>
<keyword evidence="4" id="KW-0378">Hydrolase</keyword>
<evidence type="ECO:0000256" key="6">
    <source>
        <dbReference type="ARBA" id="ARBA00022840"/>
    </source>
</evidence>
<keyword evidence="6" id="KW-0067">ATP-binding</keyword>
<keyword evidence="3" id="KW-0227">DNA damage</keyword>
<dbReference type="Gene3D" id="1.10.3380.20">
    <property type="match status" value="1"/>
</dbReference>
<comment type="caution">
    <text evidence="14">The sequence shown here is derived from an EMBL/GenBank/DDBJ whole genome shotgun (WGS) entry which is preliminary data.</text>
</comment>
<dbReference type="InterPro" id="IPR027417">
    <property type="entry name" value="P-loop_NTPase"/>
</dbReference>
<dbReference type="Gene3D" id="1.10.150.20">
    <property type="entry name" value="5' to 3' exonuclease, C-terminal subdomain"/>
    <property type="match status" value="1"/>
</dbReference>
<gene>
    <name evidence="14" type="ORF">JYZ213_LOCUS37316</name>
</gene>
<keyword evidence="10" id="KW-0175">Coiled coil</keyword>
<keyword evidence="8" id="KW-0539">Nucleus</keyword>
<feature type="domain" description="Helicase C-terminal" evidence="13">
    <location>
        <begin position="780"/>
        <end position="935"/>
    </location>
</feature>
<evidence type="ECO:0000256" key="9">
    <source>
        <dbReference type="ARBA" id="ARBA00048988"/>
    </source>
</evidence>
<dbReference type="InterPro" id="IPR014001">
    <property type="entry name" value="Helicase_ATP-bd"/>
</dbReference>
<dbReference type="Pfam" id="PF20470">
    <property type="entry name" value="HTH_61"/>
    <property type="match status" value="2"/>
</dbReference>
<dbReference type="SUPFAM" id="SSF158702">
    <property type="entry name" value="Sec63 N-terminal domain-like"/>
    <property type="match status" value="2"/>
</dbReference>
<dbReference type="PROSITE" id="PS51192">
    <property type="entry name" value="HELICASE_ATP_BIND_1"/>
    <property type="match status" value="1"/>
</dbReference>
<evidence type="ECO:0000256" key="2">
    <source>
        <dbReference type="ARBA" id="ARBA00022741"/>
    </source>
</evidence>
<evidence type="ECO:0000256" key="3">
    <source>
        <dbReference type="ARBA" id="ARBA00022763"/>
    </source>
</evidence>
<dbReference type="Pfam" id="PF00271">
    <property type="entry name" value="Helicase_C"/>
    <property type="match status" value="2"/>
</dbReference>
<dbReference type="GO" id="GO:0003676">
    <property type="term" value="F:nucleic acid binding"/>
    <property type="evidence" value="ECO:0007669"/>
    <property type="project" value="InterPro"/>
</dbReference>
<keyword evidence="7" id="KW-0234">DNA repair</keyword>
<dbReference type="Pfam" id="PF21099">
    <property type="entry name" value="POLQ_helical"/>
    <property type="match status" value="2"/>
</dbReference>
<comment type="catalytic activity">
    <reaction evidence="9">
        <text>ATP + H2O = ADP + phosphate + H(+)</text>
        <dbReference type="Rhea" id="RHEA:13065"/>
        <dbReference type="ChEBI" id="CHEBI:15377"/>
        <dbReference type="ChEBI" id="CHEBI:15378"/>
        <dbReference type="ChEBI" id="CHEBI:30616"/>
        <dbReference type="ChEBI" id="CHEBI:43474"/>
        <dbReference type="ChEBI" id="CHEBI:456216"/>
        <dbReference type="EC" id="5.6.2.4"/>
    </reaction>
</comment>
<evidence type="ECO:0000256" key="11">
    <source>
        <dbReference type="SAM" id="MobiDB-lite"/>
    </source>
</evidence>
<proteinExistence type="predicted"/>
<feature type="coiled-coil region" evidence="10">
    <location>
        <begin position="962"/>
        <end position="1015"/>
    </location>
</feature>
<dbReference type="FunFam" id="3.40.50.300:FF:000813">
    <property type="entry name" value="helicase POLQ-like isoform X1"/>
    <property type="match status" value="1"/>
</dbReference>
<dbReference type="GO" id="GO:0006281">
    <property type="term" value="P:DNA repair"/>
    <property type="evidence" value="ECO:0007669"/>
    <property type="project" value="UniProtKB-KW"/>
</dbReference>
<evidence type="ECO:0008006" key="16">
    <source>
        <dbReference type="Google" id="ProtNLM"/>
    </source>
</evidence>
<sequence>MDDFDLDLVDELCSSFCTPYSSQNTKNVDGSSTRSNRKRTSTIDPPENSIIKKVCLTDVTNKSMIDEYDEINMLDESALQMLCEEWEPRSQFPTLLDRVADLLEKYRNIRALHNWQKKCLDLPARRKNQNLIYTLPTSGGKTLVAEIMMLNCLFHRNLDAIFILPFVAVVQEKVRSLQPFADELGFHLEEYASSKGRYPPLKRRIKRSLYVCTIEKANSLINSLIEKNRMSELGIVVVDELHMIGEGQRGATLECLLTKVRMHKPQPQIVGMSATLANIGDLLKFLDAQFYEERFRPVELEEYVKINDFVYKIDRNSNQLIEHRQLDFKYTKQQLLNDPDRIVGLVSEVIPTDSCLVFCASKLNCENVARLIVSFMPEKLLEDNREKRAILLESLVEVNEGDLCDTLKTTIPFGVAYHHSGLTGDERQLIEEAFLDGILTCLTCTSTLSTGVNLPAKRVILRSPYVANQFLTFAQYKQMSGRAGRTGQSQIGECYVIAHERDMKPLQDMLFTIAENDTGCDSHLSLNNNYAIKQLLLSAISLKMCTTYESLMNLLQKTLLALQADRLNVNLENLLDESLQYLIDTNIILIKEEEQQQQSNESDNEKVKRLIYETTKLGKATVEGSVELSIATSLHNHLTISLINMNLENPLHLLYITMPFDLPNITIGFRQLVDRMQEMKNEEKLVLKLLEIDETFLHKKAVGLPAQQKVSKETMLRFYVAMMLYDLFKNKSFYDVAKFWDQSRGTIQSLYSQVASFATSILYFSKIYDEFWPYHQLLPIFVQRLTFYNREKRAILLESLVEVNEGDLCDTLKTTIPFGVAYHHSGLTGDERQLIEEAFLDGILTCLTCTSTLSTGVNLPAKRVILRSPYVANQFLTFAQYKQMSGRAGRTGQSQIGECYVIAHERDMKPLQDMLFTIAENDTGCDSHLSLNNNYAIKQLLLSAISLKMCTTYESLMNLLQKTLLALQADRLNINLENLLDESLQYLIDTNIILIKEEEQQQQSNESDNEKVKRLIYETTKLGKATVEGSVELSIATSLHNHLTISLINMNLENPLHLLYITMPFDLPNITIGFRQLVDRMQEMKNEEKLVLKLLEIDETFLHKKAVGLPAQQKVSKETMLRFYVAMMLYDLFKNKSFYDVAKFWDQSRGTIQSLYSQVASFATSILYFSKIYDEFWPYHQLLPIFVQRLTFCTSLEILPLMEIPGIKRGRALQLVRAGYRTLRSLAKAQPDELMKVVLNLPLRTAQILVKHSKRLLCEQAEDLRDQAAELVENII</sequence>
<dbReference type="PROSITE" id="PS51194">
    <property type="entry name" value="HELICASE_CTER"/>
    <property type="match status" value="2"/>
</dbReference>
<evidence type="ECO:0000259" key="13">
    <source>
        <dbReference type="PROSITE" id="PS51194"/>
    </source>
</evidence>
<evidence type="ECO:0000256" key="5">
    <source>
        <dbReference type="ARBA" id="ARBA00022806"/>
    </source>
</evidence>
<evidence type="ECO:0000256" key="8">
    <source>
        <dbReference type="ARBA" id="ARBA00023242"/>
    </source>
</evidence>
<dbReference type="Gene3D" id="3.40.50.300">
    <property type="entry name" value="P-loop containing nucleotide triphosphate hydrolases"/>
    <property type="match status" value="3"/>
</dbReference>
<comment type="subcellular location">
    <subcellularLocation>
        <location evidence="1">Nucleus</location>
    </subcellularLocation>
</comment>
<evidence type="ECO:0000313" key="14">
    <source>
        <dbReference type="EMBL" id="CAF1392941.1"/>
    </source>
</evidence>
<dbReference type="InterPro" id="IPR001650">
    <property type="entry name" value="Helicase_C-like"/>
</dbReference>
<dbReference type="InterPro" id="IPR046931">
    <property type="entry name" value="HTH_61"/>
</dbReference>
<dbReference type="InterPro" id="IPR050474">
    <property type="entry name" value="Hel308_SKI2-like"/>
</dbReference>
<evidence type="ECO:0000259" key="12">
    <source>
        <dbReference type="PROSITE" id="PS51192"/>
    </source>
</evidence>
<dbReference type="GO" id="GO:0016787">
    <property type="term" value="F:hydrolase activity"/>
    <property type="evidence" value="ECO:0007669"/>
    <property type="project" value="UniProtKB-KW"/>
</dbReference>
<dbReference type="InterPro" id="IPR048960">
    <property type="entry name" value="POLQ-like_helical"/>
</dbReference>
<keyword evidence="2" id="KW-0547">Nucleotide-binding</keyword>
<dbReference type="PANTHER" id="PTHR47961">
    <property type="entry name" value="DNA POLYMERASE THETA, PUTATIVE (AFU_ORTHOLOGUE AFUA_1G05260)-RELATED"/>
    <property type="match status" value="1"/>
</dbReference>